<name>A0A1J1I0K9_9DIPT</name>
<gene>
    <name evidence="1" type="ORF">CLUMA_CG006637</name>
</gene>
<organism evidence="1 2">
    <name type="scientific">Clunio marinus</name>
    <dbReference type="NCBI Taxonomy" id="568069"/>
    <lineage>
        <taxon>Eukaryota</taxon>
        <taxon>Metazoa</taxon>
        <taxon>Ecdysozoa</taxon>
        <taxon>Arthropoda</taxon>
        <taxon>Hexapoda</taxon>
        <taxon>Insecta</taxon>
        <taxon>Pterygota</taxon>
        <taxon>Neoptera</taxon>
        <taxon>Endopterygota</taxon>
        <taxon>Diptera</taxon>
        <taxon>Nematocera</taxon>
        <taxon>Chironomoidea</taxon>
        <taxon>Chironomidae</taxon>
        <taxon>Clunio</taxon>
    </lineage>
</organism>
<proteinExistence type="predicted"/>
<reference evidence="1 2" key="1">
    <citation type="submission" date="2015-04" db="EMBL/GenBank/DDBJ databases">
        <authorList>
            <person name="Syromyatnikov M.Y."/>
            <person name="Popov V.N."/>
        </authorList>
    </citation>
    <scope>NUCLEOTIDE SEQUENCE [LARGE SCALE GENOMIC DNA]</scope>
</reference>
<dbReference type="AlphaFoldDB" id="A0A1J1I0K9"/>
<evidence type="ECO:0000313" key="1">
    <source>
        <dbReference type="EMBL" id="CRK93116.1"/>
    </source>
</evidence>
<protein>
    <submittedName>
        <fullName evidence="1">CLUMA_CG006637, isoform A</fullName>
    </submittedName>
</protein>
<evidence type="ECO:0000313" key="2">
    <source>
        <dbReference type="Proteomes" id="UP000183832"/>
    </source>
</evidence>
<keyword evidence="2" id="KW-1185">Reference proteome</keyword>
<dbReference type="Proteomes" id="UP000183832">
    <property type="component" value="Unassembled WGS sequence"/>
</dbReference>
<accession>A0A1J1I0K9</accession>
<sequence>MLLPRPSVMKCKSSVVNCGEVNIKRSVDIQQFKFSCNQGKVTEFRQFKVLILTTEVSVLNKKLTQNLTLWSLANTANSLNKRTRLV</sequence>
<dbReference type="EMBL" id="CVRI01000036">
    <property type="protein sequence ID" value="CRK93116.1"/>
    <property type="molecule type" value="Genomic_DNA"/>
</dbReference>